<dbReference type="FunFam" id="2.120.10.80:FF:000015">
    <property type="entry name" value="host cell factor 1 isoform X1"/>
    <property type="match status" value="1"/>
</dbReference>
<organism evidence="11 12">
    <name type="scientific">Aedes aegypti</name>
    <name type="common">Yellowfever mosquito</name>
    <name type="synonym">Culex aegypti</name>
    <dbReference type="NCBI Taxonomy" id="7159"/>
    <lineage>
        <taxon>Eukaryota</taxon>
        <taxon>Metazoa</taxon>
        <taxon>Ecdysozoa</taxon>
        <taxon>Arthropoda</taxon>
        <taxon>Hexapoda</taxon>
        <taxon>Insecta</taxon>
        <taxon>Pterygota</taxon>
        <taxon>Neoptera</taxon>
        <taxon>Endopterygota</taxon>
        <taxon>Diptera</taxon>
        <taxon>Nematocera</taxon>
        <taxon>Culicoidea</taxon>
        <taxon>Culicidae</taxon>
        <taxon>Culicinae</taxon>
        <taxon>Aedini</taxon>
        <taxon>Aedes</taxon>
        <taxon>Stegomyia</taxon>
    </lineage>
</organism>
<dbReference type="GO" id="GO:0035097">
    <property type="term" value="C:histone methyltransferase complex"/>
    <property type="evidence" value="ECO:0007669"/>
    <property type="project" value="TreeGrafter"/>
</dbReference>
<evidence type="ECO:0000256" key="2">
    <source>
        <dbReference type="ARBA" id="ARBA00022441"/>
    </source>
</evidence>
<feature type="compositionally biased region" description="Low complexity" evidence="9">
    <location>
        <begin position="1242"/>
        <end position="1255"/>
    </location>
</feature>
<dbReference type="SMART" id="SM00060">
    <property type="entry name" value="FN3"/>
    <property type="match status" value="2"/>
</dbReference>
<proteinExistence type="predicted"/>
<keyword evidence="2" id="KW-0880">Kelch repeat</keyword>
<evidence type="ECO:0000313" key="11">
    <source>
        <dbReference type="EnsemblMetazoa" id="AAEL026355-PD"/>
    </source>
</evidence>
<dbReference type="InterPro" id="IPR059124">
    <property type="entry name" value="Kelch_HCF"/>
</dbReference>
<comment type="subcellular location">
    <subcellularLocation>
        <location evidence="1">Nucleus</location>
    </subcellularLocation>
</comment>
<feature type="compositionally biased region" description="Polar residues" evidence="9">
    <location>
        <begin position="1370"/>
        <end position="1387"/>
    </location>
</feature>
<dbReference type="InParanoid" id="A0A6I8TTZ5"/>
<reference evidence="11 12" key="1">
    <citation type="submission" date="2017-06" db="EMBL/GenBank/DDBJ databases">
        <title>Aedes aegypti genome working group (AGWG) sequencing and assembly.</title>
        <authorList>
            <consortium name="Aedes aegypti Genome Working Group (AGWG)"/>
            <person name="Matthews B.J."/>
        </authorList>
    </citation>
    <scope>NUCLEOTIDE SEQUENCE [LARGE SCALE GENOMIC DNA]</scope>
    <source>
        <strain evidence="11 12">LVP_AGWG</strain>
    </source>
</reference>
<evidence type="ECO:0000256" key="4">
    <source>
        <dbReference type="ARBA" id="ARBA00022737"/>
    </source>
</evidence>
<feature type="compositionally biased region" description="Polar residues" evidence="9">
    <location>
        <begin position="1909"/>
        <end position="1931"/>
    </location>
</feature>
<dbReference type="CDD" id="cd00063">
    <property type="entry name" value="FN3"/>
    <property type="match status" value="2"/>
</dbReference>
<feature type="compositionally biased region" description="Polar residues" evidence="9">
    <location>
        <begin position="1261"/>
        <end position="1273"/>
    </location>
</feature>
<feature type="compositionally biased region" description="Low complexity" evidence="9">
    <location>
        <begin position="1882"/>
        <end position="1902"/>
    </location>
</feature>
<keyword evidence="6" id="KW-0539">Nucleus</keyword>
<feature type="region of interest" description="Disordered" evidence="9">
    <location>
        <begin position="1880"/>
        <end position="1931"/>
    </location>
</feature>
<dbReference type="PROSITE" id="PS50853">
    <property type="entry name" value="FN3"/>
    <property type="match status" value="2"/>
</dbReference>
<dbReference type="SUPFAM" id="SSF49265">
    <property type="entry name" value="Fibronectin type III"/>
    <property type="match status" value="1"/>
</dbReference>
<dbReference type="PANTHER" id="PTHR46003">
    <property type="entry name" value="HOST CELL FACTOR"/>
    <property type="match status" value="1"/>
</dbReference>
<evidence type="ECO:0000256" key="5">
    <source>
        <dbReference type="ARBA" id="ARBA00022813"/>
    </source>
</evidence>
<evidence type="ECO:0000256" key="9">
    <source>
        <dbReference type="SAM" id="MobiDB-lite"/>
    </source>
</evidence>
<feature type="region of interest" description="Disordered" evidence="9">
    <location>
        <begin position="1190"/>
        <end position="1402"/>
    </location>
</feature>
<dbReference type="EnsemblMetazoa" id="AAEL026355-RD">
    <property type="protein sequence ID" value="AAEL026355-PD"/>
    <property type="gene ID" value="AAEL026355"/>
</dbReference>
<dbReference type="InterPro" id="IPR015915">
    <property type="entry name" value="Kelch-typ_b-propeller"/>
</dbReference>
<keyword evidence="12" id="KW-1185">Reference proteome</keyword>
<feature type="coiled-coil region" evidence="8">
    <location>
        <begin position="1051"/>
        <end position="1078"/>
    </location>
</feature>
<dbReference type="InterPro" id="IPR043536">
    <property type="entry name" value="HCF1/2"/>
</dbReference>
<evidence type="ECO:0000259" key="10">
    <source>
        <dbReference type="PROSITE" id="PS50853"/>
    </source>
</evidence>
<evidence type="ECO:0000256" key="6">
    <source>
        <dbReference type="ARBA" id="ARBA00023242"/>
    </source>
</evidence>
<evidence type="ECO:0000313" key="12">
    <source>
        <dbReference type="Proteomes" id="UP000008820"/>
    </source>
</evidence>
<dbReference type="FunFam" id="2.120.10.80:FF:000008">
    <property type="entry name" value="host cell factor 1 isoform X1"/>
    <property type="match status" value="1"/>
</dbReference>
<keyword evidence="5" id="KW-0068">Autocatalytic cleavage</keyword>
<accession>A0A6I8TTZ5</accession>
<dbReference type="EnsemblMetazoa" id="AAEL026355-RA">
    <property type="protein sequence ID" value="AAEL026355-PA"/>
    <property type="gene ID" value="AAEL026355"/>
</dbReference>
<keyword evidence="7" id="KW-0131">Cell cycle</keyword>
<dbReference type="Gene3D" id="6.10.250.2590">
    <property type="match status" value="1"/>
</dbReference>
<dbReference type="Proteomes" id="UP000008820">
    <property type="component" value="Chromosome 3"/>
</dbReference>
<dbReference type="InterPro" id="IPR013783">
    <property type="entry name" value="Ig-like_fold"/>
</dbReference>
<feature type="region of interest" description="Disordered" evidence="9">
    <location>
        <begin position="411"/>
        <end position="434"/>
    </location>
</feature>
<dbReference type="EnsemblMetazoa" id="AAEL026355-RE">
    <property type="protein sequence ID" value="AAEL026355-PE"/>
    <property type="gene ID" value="AAEL026355"/>
</dbReference>
<feature type="compositionally biased region" description="Low complexity" evidence="9">
    <location>
        <begin position="1206"/>
        <end position="1232"/>
    </location>
</feature>
<dbReference type="Pfam" id="PF13854">
    <property type="entry name" value="Kelch_HCF"/>
    <property type="match status" value="1"/>
</dbReference>
<dbReference type="Gene3D" id="2.60.40.10">
    <property type="entry name" value="Immunoglobulins"/>
    <property type="match status" value="2"/>
</dbReference>
<feature type="compositionally biased region" description="Low complexity" evidence="9">
    <location>
        <begin position="1307"/>
        <end position="1318"/>
    </location>
</feature>
<dbReference type="Gene3D" id="2.120.10.80">
    <property type="entry name" value="Kelch-type beta propeller"/>
    <property type="match status" value="1"/>
</dbReference>
<dbReference type="InterPro" id="IPR036116">
    <property type="entry name" value="FN3_sf"/>
</dbReference>
<protein>
    <recommendedName>
        <fullName evidence="10">Fibronectin type-III domain-containing protein</fullName>
    </recommendedName>
</protein>
<evidence type="ECO:0000256" key="3">
    <source>
        <dbReference type="ARBA" id="ARBA00022553"/>
    </source>
</evidence>
<dbReference type="PANTHER" id="PTHR46003:SF1">
    <property type="entry name" value="HOST CELL FACTOR"/>
    <property type="match status" value="1"/>
</dbReference>
<feature type="domain" description="Fibronectin type-III" evidence="10">
    <location>
        <begin position="1675"/>
        <end position="1767"/>
    </location>
</feature>
<evidence type="ECO:0000256" key="8">
    <source>
        <dbReference type="SAM" id="Coils"/>
    </source>
</evidence>
<dbReference type="SUPFAM" id="SSF117281">
    <property type="entry name" value="Kelch motif"/>
    <property type="match status" value="1"/>
</dbReference>
<evidence type="ECO:0000256" key="7">
    <source>
        <dbReference type="ARBA" id="ARBA00023306"/>
    </source>
</evidence>
<dbReference type="OrthoDB" id="10001928at2759"/>
<feature type="domain" description="Fibronectin type-III" evidence="10">
    <location>
        <begin position="1769"/>
        <end position="1882"/>
    </location>
</feature>
<name>A0A6I8TTZ5_AEDAE</name>
<sequence length="1931" mass="201886">MTAISEVAAGTELVPASAKNNAILRWKRVTNPSGPQPRPRHGHRAVNIKELMVVFGGGNEGIVDELHVYNTATNQWYVPATKGDVPPGCAAYGFVVDGTRILVFGGMVEYGKYSNELYELQATKWEWKKLKPKPPESGLPPCRRLGHSFTLVGDKIYLFGGLANESDDPKNNIPKYLNDLYILEIKNNQLQWEIPTTFGESPPPRESHTAVSWYDKKQKKYWLVIYGGMSGCRLGDLWLLDTDTMSWTRPRTSGPLPLPRSLHSSTLIGNRMYVFGGWVPLVMEDVKAEKHEKEWKCTNTLACLNLETMTWEELDLDTEEDNMPRARAGHCAVGIHTRLYIWSGRDGYRKAWNNQVRVCCKDLWYLEVERPTAASRVQLVRASTHSLELCWPSVPSAAYYILEVQKIPQPPPTPPAAPAPAPVPSITPTPAAAAAASPAHTPAAIASPIAAIPQPVPVAAAAAGSMSPAAAQLPAGLTSGEPHLPQPIIKTLPGRAVASPIAVSPSPVAVHPSASPLAGSASPNILQTAAQAISSPVHNPPGMQSPTPIAMAAVPSSPVHSVTSPPVQRIVTKVQAAKPLQQQQPQQPKQVLTPSSPILQQQPTQIIQTQVQAQPIVQQQQVTQITQQQPQTIRVVSGTGAISNAQQITTGAGTPIRVLSSTGQQVRIATQQPVVNVSTATVQQMGGQQTATVLRGQNIVTAGGQLQQQRIVSAPAGSTTTTATIGGKQIILQKPLTIVGGTAGGTATGTINNAVNQPQIVTLVKTSQGMTVQTLPKMNVLQKGTVAGTIQQPQQIVTSNIIGGGGTIQQATVGGQKTAVIGGNVVKLMSSTGTIGGKQILMKNPNIVQVGKVATNVAGKPTLVITNKAGQQIRTGNQQVIVVTTPQGIRTVSGTVTSSANNFVSLSTSQMINTISTSRATNIGGATVLQAGTAGTAGTANIGGQAIKLRAVQGGKPITFTVPVGGLQAAGQKISGTQIINMQQKSLTIGGKAVTVQLAPSAGGQKTVTIVPSSTGAGTAGGIGTTMTGVHGQQKIVMLPSKTTTRIVTQQQYQQIQLQQQQAQLQQQQQQQQQEQVSTDAAFAALAAEAGLIENDGDQIEQMDGCFDMFGSDDDSDEEGQLGAQIIEVESMEGASKCKKMKLWPGVIEQLDGCNDFLSSDDDEDVAMEETVSRRTPRYVRLGLFGGAAAIGTPEGESTQEQDPLAQGEPPAEGTAAAAEGAEGHAEANAAESMDQDEPMEADAAATASESQQQAGDEGVSSASGLDDQQQLLSGEEAGEVDSSQTANGDLPPPQPSEATEGDAPDASEATAATAEPADVSMEDVALLAGSGVTEAEQSGFAESTNNMSFGDQPDSSATSTQDAVKDALSATTAVMTGSPDDTSSKMADSALAPPMTTSGTPGTVQLLNADGTSTTATTMVVSVNSAPTASETEAANILTTIKSGELLSLQNADLLAAAGSGSDNIIQLNSGLLQSSSTMEGFTRSLSGETQTITFKTTGNGSELTQVATLADGTQLVAQLPSSSMVKSEDPTNTINTSTGGHLDALAEAAASATSVLSDLMSTTSSSTVSSSPSGVLTIAASPQTQQPTATTIKYFDANSANSKQFMLTSPVLQSPVNPPANILSNSSNGTMNSSVPTVVTTIPGTTANPASNKIITSTKTIRGTNAKAKDEKEDAKPKIKDESEKWYTVGIFKTLSHTVSNFVDFDEWNCLYDGDTLTADNLPDLVKYKRINLEPGCAYRFRVASINSCGRGEWSDVAPFKTCLPGFPGAPSAIKISKSTDGAHLSWEPPPSTTGDILEYSVYLAVKSQNAKDKANQSAQLAFVRVYCGPNNQCTVPNQSLLTAHVDQTSKPAIIFRIAARNDKGYGPATQVRWLQDPQSAKGTPAPGAAGQGTGPSSAAVKRLSDKSPSTNTKRAKTGVNSSMITSPN</sequence>
<feature type="compositionally biased region" description="Pro residues" evidence="9">
    <location>
        <begin position="411"/>
        <end position="427"/>
    </location>
</feature>
<dbReference type="InterPro" id="IPR003961">
    <property type="entry name" value="FN3_dom"/>
</dbReference>
<keyword evidence="4" id="KW-0677">Repeat</keyword>
<feature type="compositionally biased region" description="Polar residues" evidence="9">
    <location>
        <begin position="1341"/>
        <end position="1363"/>
    </location>
</feature>
<dbReference type="GO" id="GO:0006338">
    <property type="term" value="P:chromatin remodeling"/>
    <property type="evidence" value="ECO:0007669"/>
    <property type="project" value="TreeGrafter"/>
</dbReference>
<gene>
    <name evidence="11" type="primary">5571204</name>
</gene>
<evidence type="ECO:0000256" key="1">
    <source>
        <dbReference type="ARBA" id="ARBA00004123"/>
    </source>
</evidence>
<keyword evidence="8" id="KW-0175">Coiled coil</keyword>
<dbReference type="GO" id="GO:0003713">
    <property type="term" value="F:transcription coactivator activity"/>
    <property type="evidence" value="ECO:0007669"/>
    <property type="project" value="TreeGrafter"/>
</dbReference>
<dbReference type="FunCoup" id="A0A6I8TTZ5">
    <property type="interactions" value="1585"/>
</dbReference>
<reference evidence="11" key="2">
    <citation type="submission" date="2020-05" db="UniProtKB">
        <authorList>
            <consortium name="EnsemblMetazoa"/>
        </authorList>
    </citation>
    <scope>IDENTIFICATION</scope>
    <source>
        <strain evidence="11">LVP_AGWG</strain>
    </source>
</reference>
<keyword evidence="3" id="KW-0597">Phosphoprotein</keyword>